<comment type="caution">
    <text evidence="1">The sequence shown here is derived from an EMBL/GenBank/DDBJ whole genome shotgun (WGS) entry which is preliminary data.</text>
</comment>
<evidence type="ECO:0000313" key="2">
    <source>
        <dbReference type="Proteomes" id="UP000701801"/>
    </source>
</evidence>
<sequence length="189" mass="21108">MSLPKRKALSTKSMITRHHSNLLRKSFKANRTARPTALVTFMRSRLPQGTRLELWWRGTEGTKFVGKLMFMRIRIQRIRKVESALQPRLQSRKRRLLICCGATSRTGVTRSHSAELEDGTGTRWGLLNFDFGEGLAETASSTTGSEGVSLVVEKLGWHCGCSEAGELLQSRAKAVEFGDFLISCHSKGL</sequence>
<dbReference type="EMBL" id="CAJVRM010000285">
    <property type="protein sequence ID" value="CAG8978884.1"/>
    <property type="molecule type" value="Genomic_DNA"/>
</dbReference>
<name>A0A9N9Q8C9_9HELO</name>
<keyword evidence="2" id="KW-1185">Reference proteome</keyword>
<proteinExistence type="predicted"/>
<dbReference type="AlphaFoldDB" id="A0A9N9Q8C9"/>
<reference evidence="1" key="1">
    <citation type="submission" date="2021-07" db="EMBL/GenBank/DDBJ databases">
        <authorList>
            <person name="Durling M."/>
        </authorList>
    </citation>
    <scope>NUCLEOTIDE SEQUENCE</scope>
</reference>
<evidence type="ECO:0000313" key="1">
    <source>
        <dbReference type="EMBL" id="CAG8978884.1"/>
    </source>
</evidence>
<gene>
    <name evidence="1" type="ORF">HYALB_00005221</name>
</gene>
<organism evidence="1 2">
    <name type="scientific">Hymenoscyphus albidus</name>
    <dbReference type="NCBI Taxonomy" id="595503"/>
    <lineage>
        <taxon>Eukaryota</taxon>
        <taxon>Fungi</taxon>
        <taxon>Dikarya</taxon>
        <taxon>Ascomycota</taxon>
        <taxon>Pezizomycotina</taxon>
        <taxon>Leotiomycetes</taxon>
        <taxon>Helotiales</taxon>
        <taxon>Helotiaceae</taxon>
        <taxon>Hymenoscyphus</taxon>
    </lineage>
</organism>
<accession>A0A9N9Q8C9</accession>
<protein>
    <submittedName>
        <fullName evidence="1">Uncharacterized protein</fullName>
    </submittedName>
</protein>
<dbReference type="Proteomes" id="UP000701801">
    <property type="component" value="Unassembled WGS sequence"/>
</dbReference>